<feature type="region of interest" description="Disordered" evidence="1">
    <location>
        <begin position="102"/>
        <end position="137"/>
    </location>
</feature>
<feature type="compositionally biased region" description="Pro residues" evidence="1">
    <location>
        <begin position="112"/>
        <end position="126"/>
    </location>
</feature>
<evidence type="ECO:0000313" key="3">
    <source>
        <dbReference type="Proteomes" id="UP000054270"/>
    </source>
</evidence>
<dbReference type="EMBL" id="KN817643">
    <property type="protein sequence ID" value="KJA15476.1"/>
    <property type="molecule type" value="Genomic_DNA"/>
</dbReference>
<proteinExistence type="predicted"/>
<name>A0A0D2NFK3_HYPSF</name>
<keyword evidence="3" id="KW-1185">Reference proteome</keyword>
<feature type="region of interest" description="Disordered" evidence="1">
    <location>
        <begin position="218"/>
        <end position="260"/>
    </location>
</feature>
<evidence type="ECO:0000313" key="2">
    <source>
        <dbReference type="EMBL" id="KJA15476.1"/>
    </source>
</evidence>
<reference evidence="3" key="1">
    <citation type="submission" date="2014-04" db="EMBL/GenBank/DDBJ databases">
        <title>Evolutionary Origins and Diversification of the Mycorrhizal Mutualists.</title>
        <authorList>
            <consortium name="DOE Joint Genome Institute"/>
            <consortium name="Mycorrhizal Genomics Consortium"/>
            <person name="Kohler A."/>
            <person name="Kuo A."/>
            <person name="Nagy L.G."/>
            <person name="Floudas D."/>
            <person name="Copeland A."/>
            <person name="Barry K.W."/>
            <person name="Cichocki N."/>
            <person name="Veneault-Fourrey C."/>
            <person name="LaButti K."/>
            <person name="Lindquist E.A."/>
            <person name="Lipzen A."/>
            <person name="Lundell T."/>
            <person name="Morin E."/>
            <person name="Murat C."/>
            <person name="Riley R."/>
            <person name="Ohm R."/>
            <person name="Sun H."/>
            <person name="Tunlid A."/>
            <person name="Henrissat B."/>
            <person name="Grigoriev I.V."/>
            <person name="Hibbett D.S."/>
            <person name="Martin F."/>
        </authorList>
    </citation>
    <scope>NUCLEOTIDE SEQUENCE [LARGE SCALE GENOMIC DNA]</scope>
    <source>
        <strain evidence="3">FD-334 SS-4</strain>
    </source>
</reference>
<sequence>MAPSPLLEAHGLKLRWGRHAQDGEEEVQVQEQALPEEAIRIGEPSTQGTAFERAARDFRMGLSISNPTTANTIPSASSTVGFGLARITAIDGWSLRTSPTIVGMSQRSTPSPCSPSPTPPRLPTPTPAYTTSSPPPCPPVPHLTSAMVRTMDGAGCYKNIGDEDVNAMENAHCDDADHALFDSVIKLTPDMAPCDLAVICRKCFEMYVARLRAIPDTAVHPASNPKSKPKKPPSNTSNTRSYPCAAPSPHRSAPFSPSTLTPSVLTDRNRWIFGYNPAGPCAHAGPYSRHAVDYVCAASGQHCMRTSPKVPSLIRALWALRFTAPGVSMWRSSPSGAPWLLLRGGV</sequence>
<dbReference type="AlphaFoldDB" id="A0A0D2NFK3"/>
<evidence type="ECO:0000256" key="1">
    <source>
        <dbReference type="SAM" id="MobiDB-lite"/>
    </source>
</evidence>
<organism evidence="2 3">
    <name type="scientific">Hypholoma sublateritium (strain FD-334 SS-4)</name>
    <dbReference type="NCBI Taxonomy" id="945553"/>
    <lineage>
        <taxon>Eukaryota</taxon>
        <taxon>Fungi</taxon>
        <taxon>Dikarya</taxon>
        <taxon>Basidiomycota</taxon>
        <taxon>Agaricomycotina</taxon>
        <taxon>Agaricomycetes</taxon>
        <taxon>Agaricomycetidae</taxon>
        <taxon>Agaricales</taxon>
        <taxon>Agaricineae</taxon>
        <taxon>Strophariaceae</taxon>
        <taxon>Hypholoma</taxon>
    </lineage>
</organism>
<protein>
    <submittedName>
        <fullName evidence="2">Uncharacterized protein</fullName>
    </submittedName>
</protein>
<gene>
    <name evidence="2" type="ORF">HYPSUDRAFT_207818</name>
</gene>
<accession>A0A0D2NFK3</accession>
<dbReference type="Proteomes" id="UP000054270">
    <property type="component" value="Unassembled WGS sequence"/>
</dbReference>